<keyword evidence="3" id="KW-1185">Reference proteome</keyword>
<feature type="region of interest" description="Disordered" evidence="1">
    <location>
        <begin position="1"/>
        <end position="21"/>
    </location>
</feature>
<gene>
    <name evidence="2" type="ORF">Rumeso_04258</name>
</gene>
<dbReference type="HOGENOM" id="CLU_3188584_0_0_5"/>
<accession>A0A017HIL9</accession>
<dbReference type="AlphaFoldDB" id="A0A017HIL9"/>
<comment type="caution">
    <text evidence="2">The sequence shown here is derived from an EMBL/GenBank/DDBJ whole genome shotgun (WGS) entry which is preliminary data.</text>
</comment>
<dbReference type="STRING" id="442562.Rumeso_04258"/>
<organism evidence="2 3">
    <name type="scientific">Rubellimicrobium mesophilum DSM 19309</name>
    <dbReference type="NCBI Taxonomy" id="442562"/>
    <lineage>
        <taxon>Bacteria</taxon>
        <taxon>Pseudomonadati</taxon>
        <taxon>Pseudomonadota</taxon>
        <taxon>Alphaproteobacteria</taxon>
        <taxon>Rhodobacterales</taxon>
        <taxon>Roseobacteraceae</taxon>
        <taxon>Rubellimicrobium</taxon>
    </lineage>
</organism>
<sequence length="46" mass="4679">MNIADGLQTTGSDRTSLIEDSIRPTTLDQRPIGALGYAGSGSASPS</sequence>
<reference evidence="2 3" key="1">
    <citation type="submission" date="2013-02" db="EMBL/GenBank/DDBJ databases">
        <authorList>
            <person name="Fiebig A."/>
            <person name="Goeker M."/>
            <person name="Klenk H.-P.P."/>
        </authorList>
    </citation>
    <scope>NUCLEOTIDE SEQUENCE [LARGE SCALE GENOMIC DNA]</scope>
    <source>
        <strain evidence="2 3">DSM 19309</strain>
    </source>
</reference>
<protein>
    <submittedName>
        <fullName evidence="2">Uncharacterized protein</fullName>
    </submittedName>
</protein>
<evidence type="ECO:0000313" key="3">
    <source>
        <dbReference type="Proteomes" id="UP000019666"/>
    </source>
</evidence>
<proteinExistence type="predicted"/>
<name>A0A017HIL9_9RHOB</name>
<dbReference type="EMBL" id="AOSK01000120">
    <property type="protein sequence ID" value="EYD74201.1"/>
    <property type="molecule type" value="Genomic_DNA"/>
</dbReference>
<dbReference type="Proteomes" id="UP000019666">
    <property type="component" value="Unassembled WGS sequence"/>
</dbReference>
<evidence type="ECO:0000256" key="1">
    <source>
        <dbReference type="SAM" id="MobiDB-lite"/>
    </source>
</evidence>
<evidence type="ECO:0000313" key="2">
    <source>
        <dbReference type="EMBL" id="EYD74201.1"/>
    </source>
</evidence>